<feature type="domain" description="Glycosyl transferase family 1" evidence="1">
    <location>
        <begin position="236"/>
        <end position="382"/>
    </location>
</feature>
<evidence type="ECO:0000259" key="1">
    <source>
        <dbReference type="Pfam" id="PF00534"/>
    </source>
</evidence>
<organism evidence="3 4">
    <name type="scientific">Bacteroides eggerthii</name>
    <dbReference type="NCBI Taxonomy" id="28111"/>
    <lineage>
        <taxon>Bacteria</taxon>
        <taxon>Pseudomonadati</taxon>
        <taxon>Bacteroidota</taxon>
        <taxon>Bacteroidia</taxon>
        <taxon>Bacteroidales</taxon>
        <taxon>Bacteroidaceae</taxon>
        <taxon>Bacteroides</taxon>
    </lineage>
</organism>
<gene>
    <name evidence="3" type="primary">cotSA</name>
    <name evidence="3" type="ORF">NCTC11155_01357</name>
</gene>
<dbReference type="InterPro" id="IPR050194">
    <property type="entry name" value="Glycosyltransferase_grp1"/>
</dbReference>
<dbReference type="GO" id="GO:0016757">
    <property type="term" value="F:glycosyltransferase activity"/>
    <property type="evidence" value="ECO:0007669"/>
    <property type="project" value="UniProtKB-KW"/>
</dbReference>
<sequence>MKILQINNYNYLKGGSEKVYQVTIELLKANGHQVRYFSTADPKNEELCEGYAVGIQSWRNAKGLIGKLKGVCDFIYNLQVARQLDSYLNDFHPDVAHLHIFYGNLSNAIIDVLHKHQIPMIQSVHEFRLLCPAYTCLDMHLRVCERCAMSTFKLSCISKRCIKGSFTMSVIASIECFVRDRFYNYQKNISAFVMVSRFIEKKHIEYFPQIASKCYQIYNSIDVEYYEKFVIPVCCKERCYLYLGRLSNEKGIKTLIDVFRKKSHLCLKIVGTGIAEDELKEYVQKLGLSNIEFLGFVSGEKLLNIVSAARFTMVPSEWYENNPLSIIESLALGTPVIGSDIGGIPELIVEGKNGFLHNPKDELSLKEALKRAEDLSTEEYESLCKFSIKMARERFDNKVYYQKLMELYKYVMLRNK</sequence>
<dbReference type="AlphaFoldDB" id="A0A380YKX6"/>
<protein>
    <submittedName>
        <fullName evidence="3">Glycosyl transferase family protein</fullName>
        <ecNumber evidence="3">2.4.-.-</ecNumber>
    </submittedName>
</protein>
<proteinExistence type="predicted"/>
<dbReference type="GeneID" id="93071267"/>
<dbReference type="InterPro" id="IPR028098">
    <property type="entry name" value="Glyco_trans_4-like_N"/>
</dbReference>
<dbReference type="RefSeq" id="WP_004290802.1">
    <property type="nucleotide sequence ID" value="NZ_CABKNQ010000018.1"/>
</dbReference>
<dbReference type="EMBL" id="UFSX01000001">
    <property type="protein sequence ID" value="SUV29374.1"/>
    <property type="molecule type" value="Genomic_DNA"/>
</dbReference>
<evidence type="ECO:0000313" key="4">
    <source>
        <dbReference type="Proteomes" id="UP000254424"/>
    </source>
</evidence>
<evidence type="ECO:0000259" key="2">
    <source>
        <dbReference type="Pfam" id="PF13439"/>
    </source>
</evidence>
<dbReference type="CDD" id="cd03801">
    <property type="entry name" value="GT4_PimA-like"/>
    <property type="match status" value="1"/>
</dbReference>
<dbReference type="InterPro" id="IPR001296">
    <property type="entry name" value="Glyco_trans_1"/>
</dbReference>
<feature type="domain" description="Glycosyltransferase subfamily 4-like N-terminal" evidence="2">
    <location>
        <begin position="14"/>
        <end position="127"/>
    </location>
</feature>
<keyword evidence="3" id="KW-0328">Glycosyltransferase</keyword>
<dbReference type="Pfam" id="PF00534">
    <property type="entry name" value="Glycos_transf_1"/>
    <property type="match status" value="1"/>
</dbReference>
<dbReference type="PANTHER" id="PTHR45947:SF13">
    <property type="entry name" value="TRANSFERASE"/>
    <property type="match status" value="1"/>
</dbReference>
<dbReference type="Pfam" id="PF13439">
    <property type="entry name" value="Glyco_transf_4"/>
    <property type="match status" value="1"/>
</dbReference>
<dbReference type="SUPFAM" id="SSF53756">
    <property type="entry name" value="UDP-Glycosyltransferase/glycogen phosphorylase"/>
    <property type="match status" value="1"/>
</dbReference>
<accession>A0A380YKX6</accession>
<evidence type="ECO:0000313" key="3">
    <source>
        <dbReference type="EMBL" id="SUV29374.1"/>
    </source>
</evidence>
<keyword evidence="3" id="KW-0808">Transferase</keyword>
<dbReference type="OrthoDB" id="1096251at2"/>
<dbReference type="EC" id="2.4.-.-" evidence="3"/>
<dbReference type="STRING" id="483216.BACEGG_02481"/>
<reference evidence="3 4" key="1">
    <citation type="submission" date="2018-06" db="EMBL/GenBank/DDBJ databases">
        <authorList>
            <consortium name="Pathogen Informatics"/>
            <person name="Doyle S."/>
        </authorList>
    </citation>
    <scope>NUCLEOTIDE SEQUENCE [LARGE SCALE GENOMIC DNA]</scope>
    <source>
        <strain evidence="3 4">NCTC11155</strain>
    </source>
</reference>
<dbReference type="PANTHER" id="PTHR45947">
    <property type="entry name" value="SULFOQUINOVOSYL TRANSFERASE SQD2"/>
    <property type="match status" value="1"/>
</dbReference>
<dbReference type="Proteomes" id="UP000254424">
    <property type="component" value="Unassembled WGS sequence"/>
</dbReference>
<dbReference type="Gene3D" id="3.40.50.2000">
    <property type="entry name" value="Glycogen Phosphorylase B"/>
    <property type="match status" value="2"/>
</dbReference>
<name>A0A380YKX6_9BACE</name>